<keyword evidence="2" id="KW-0472">Membrane</keyword>
<reference evidence="3 4" key="1">
    <citation type="submission" date="2018-10" db="EMBL/GenBank/DDBJ databases">
        <authorList>
            <person name="Li J."/>
        </authorList>
    </citation>
    <scope>NUCLEOTIDE SEQUENCE [LARGE SCALE GENOMIC DNA]</scope>
    <source>
        <strain evidence="3 4">JCM 11654</strain>
    </source>
</reference>
<name>A0A3L7AWB1_9MICO</name>
<gene>
    <name evidence="3" type="ORF">D9V34_03210</name>
</gene>
<dbReference type="OrthoDB" id="9994765at2"/>
<protein>
    <recommendedName>
        <fullName evidence="5">DUF4190 domain-containing protein</fullName>
    </recommendedName>
</protein>
<accession>A0A3L7AWB1</accession>
<feature type="transmembrane region" description="Helical" evidence="2">
    <location>
        <begin position="47"/>
        <end position="73"/>
    </location>
</feature>
<comment type="caution">
    <text evidence="3">The sequence shown here is derived from an EMBL/GenBank/DDBJ whole genome shotgun (WGS) entry which is preliminary data.</text>
</comment>
<dbReference type="AlphaFoldDB" id="A0A3L7AWB1"/>
<evidence type="ECO:0000256" key="2">
    <source>
        <dbReference type="SAM" id="Phobius"/>
    </source>
</evidence>
<evidence type="ECO:0000313" key="3">
    <source>
        <dbReference type="EMBL" id="RLP83831.1"/>
    </source>
</evidence>
<evidence type="ECO:0008006" key="5">
    <source>
        <dbReference type="Google" id="ProtNLM"/>
    </source>
</evidence>
<keyword evidence="2" id="KW-0812">Transmembrane</keyword>
<dbReference type="EMBL" id="RCUY01000002">
    <property type="protein sequence ID" value="RLP83831.1"/>
    <property type="molecule type" value="Genomic_DNA"/>
</dbReference>
<evidence type="ECO:0000313" key="4">
    <source>
        <dbReference type="Proteomes" id="UP000269438"/>
    </source>
</evidence>
<keyword evidence="2" id="KW-1133">Transmembrane helix</keyword>
<evidence type="ECO:0000256" key="1">
    <source>
        <dbReference type="SAM" id="MobiDB-lite"/>
    </source>
</evidence>
<dbReference type="RefSeq" id="WP_121687487.1">
    <property type="nucleotide sequence ID" value="NZ_RCUY01000002.1"/>
</dbReference>
<feature type="region of interest" description="Disordered" evidence="1">
    <location>
        <begin position="1"/>
        <end position="21"/>
    </location>
</feature>
<feature type="transmembrane region" description="Helical" evidence="2">
    <location>
        <begin position="94"/>
        <end position="114"/>
    </location>
</feature>
<dbReference type="Proteomes" id="UP000269438">
    <property type="component" value="Unassembled WGS sequence"/>
</dbReference>
<organism evidence="3 4">
    <name type="scientific">Mycetocola lacteus</name>
    <dbReference type="NCBI Taxonomy" id="76637"/>
    <lineage>
        <taxon>Bacteria</taxon>
        <taxon>Bacillati</taxon>
        <taxon>Actinomycetota</taxon>
        <taxon>Actinomycetes</taxon>
        <taxon>Micrococcales</taxon>
        <taxon>Microbacteriaceae</taxon>
        <taxon>Mycetocola</taxon>
    </lineage>
</organism>
<proteinExistence type="predicted"/>
<keyword evidence="4" id="KW-1185">Reference proteome</keyword>
<sequence>MTTPGFPNPGTPSGGAQPTPGWNDAAAGYAGFAVAAAPSTGRATATFVWGLIGLVGGIVFGWGFPASIIALILAPGALRGDPAGHARARHGRTLAVAGLIATVLWAGYSVLRIVELILA</sequence>
<feature type="compositionally biased region" description="Pro residues" evidence="1">
    <location>
        <begin position="1"/>
        <end position="10"/>
    </location>
</feature>